<protein>
    <submittedName>
        <fullName evidence="1">N-acetylglutamate synthase</fullName>
    </submittedName>
</protein>
<organism evidence="1 2">
    <name type="scientific">Pasteurella multocida</name>
    <dbReference type="NCBI Taxonomy" id="747"/>
    <lineage>
        <taxon>Bacteria</taxon>
        <taxon>Pseudomonadati</taxon>
        <taxon>Pseudomonadota</taxon>
        <taxon>Gammaproteobacteria</taxon>
        <taxon>Pasteurellales</taxon>
        <taxon>Pasteurellaceae</taxon>
        <taxon>Pasteurella</taxon>
    </lineage>
</organism>
<accession>A0A1D2NXA0</accession>
<evidence type="ECO:0000313" key="2">
    <source>
        <dbReference type="Proteomes" id="UP000540079"/>
    </source>
</evidence>
<dbReference type="OMA" id="FRYVQLK"/>
<name>A0A1D2NXA0_PASMD</name>
<dbReference type="EMBL" id="PPVL01000012">
    <property type="protein sequence ID" value="NNI79886.1"/>
    <property type="molecule type" value="Genomic_DNA"/>
</dbReference>
<dbReference type="InterPro" id="IPR058595">
    <property type="entry name" value="Avidin-like"/>
</dbReference>
<evidence type="ECO:0000313" key="1">
    <source>
        <dbReference type="EMBL" id="NNI79886.1"/>
    </source>
</evidence>
<sequence>MIDLNNKKFIALQNSENGEVSQQTCFHYFQQGKMIWAEYGGGEIAKGFLIGKWINETHIEFTYQHLNKKLENRFGRCVTLFQYTEQSKLLGIERWQWLDTLEKGESQIIEIE</sequence>
<comment type="caution">
    <text evidence="1">The sequence shown here is derived from an EMBL/GenBank/DDBJ whole genome shotgun (WGS) entry which is preliminary data.</text>
</comment>
<dbReference type="Proteomes" id="UP000540079">
    <property type="component" value="Unassembled WGS sequence"/>
</dbReference>
<dbReference type="AlphaFoldDB" id="A0A1D2NXA0"/>
<proteinExistence type="predicted"/>
<gene>
    <name evidence="1" type="ORF">C2800_10755</name>
</gene>
<dbReference type="RefSeq" id="WP_010907225.1">
    <property type="nucleotide sequence ID" value="NZ_CP017961.1"/>
</dbReference>
<dbReference type="Pfam" id="PF26421">
    <property type="entry name" value="Avidin_like"/>
    <property type="match status" value="1"/>
</dbReference>
<reference evidence="1 2" key="1">
    <citation type="journal article" date="2018" name="Front. Microbiol.">
        <title>Genetic and Phylogenetic Characteristics of Pasteurella multocida Isolates From Different Host Species.</title>
        <authorList>
            <person name="Peng Z."/>
            <person name="Liang W."/>
            <person name="Wang F."/>
            <person name="Xu Z."/>
            <person name="Xie Z."/>
            <person name="Lian Z."/>
            <person name="Hua L."/>
            <person name="Zhou R."/>
            <person name="Chen H."/>
            <person name="Wu B."/>
        </authorList>
    </citation>
    <scope>NUCLEOTIDE SEQUENCE [LARGE SCALE GENOMIC DNA]</scope>
    <source>
        <strain evidence="1 2">HNA06</strain>
    </source>
</reference>